<evidence type="ECO:0000256" key="5">
    <source>
        <dbReference type="ARBA" id="ARBA00022725"/>
    </source>
</evidence>
<accession>A0A2A3E5Z1</accession>
<dbReference type="STRING" id="94128.A0A2A3E5Z1"/>
<keyword evidence="4 10" id="KW-0812">Transmembrane</keyword>
<keyword evidence="3 10" id="KW-0716">Sensory transduction</keyword>
<dbReference type="PANTHER" id="PTHR21137:SF35">
    <property type="entry name" value="ODORANT RECEPTOR 19A-RELATED"/>
    <property type="match status" value="1"/>
</dbReference>
<evidence type="ECO:0000313" key="11">
    <source>
        <dbReference type="EMBL" id="PBC27157.1"/>
    </source>
</evidence>
<evidence type="ECO:0000256" key="6">
    <source>
        <dbReference type="ARBA" id="ARBA00022989"/>
    </source>
</evidence>
<dbReference type="InterPro" id="IPR004117">
    <property type="entry name" value="7tm6_olfct_rcpt"/>
</dbReference>
<feature type="transmembrane region" description="Helical" evidence="10">
    <location>
        <begin position="297"/>
        <end position="317"/>
    </location>
</feature>
<dbReference type="Proteomes" id="UP000242457">
    <property type="component" value="Unassembled WGS sequence"/>
</dbReference>
<reference evidence="11 12" key="1">
    <citation type="submission" date="2014-07" db="EMBL/GenBank/DDBJ databases">
        <title>Genomic and transcriptomic analysis on Apis cerana provide comprehensive insights into honey bee biology.</title>
        <authorList>
            <person name="Diao Q."/>
            <person name="Sun L."/>
            <person name="Zheng H."/>
            <person name="Zheng H."/>
            <person name="Xu S."/>
            <person name="Wang S."/>
            <person name="Zeng Z."/>
            <person name="Hu F."/>
            <person name="Su S."/>
            <person name="Wu J."/>
        </authorList>
    </citation>
    <scope>NUCLEOTIDE SEQUENCE [LARGE SCALE GENOMIC DNA]</scope>
    <source>
        <tissue evidence="11">Pupae without intestine</tissue>
    </source>
</reference>
<keyword evidence="5 10" id="KW-0552">Olfaction</keyword>
<dbReference type="EMBL" id="KZ288357">
    <property type="protein sequence ID" value="PBC27157.1"/>
    <property type="molecule type" value="Genomic_DNA"/>
</dbReference>
<dbReference type="Pfam" id="PF02949">
    <property type="entry name" value="7tm_6"/>
    <property type="match status" value="1"/>
</dbReference>
<evidence type="ECO:0000256" key="9">
    <source>
        <dbReference type="ARBA" id="ARBA00023224"/>
    </source>
</evidence>
<keyword evidence="8 10" id="KW-0675">Receptor</keyword>
<dbReference type="AlphaFoldDB" id="A0A2A3E5Z1"/>
<evidence type="ECO:0000313" key="12">
    <source>
        <dbReference type="Proteomes" id="UP000242457"/>
    </source>
</evidence>
<gene>
    <name evidence="11" type="ORF">APICC_07148</name>
</gene>
<feature type="transmembrane region" description="Helical" evidence="10">
    <location>
        <begin position="64"/>
        <end position="89"/>
    </location>
</feature>
<keyword evidence="12" id="KW-1185">Reference proteome</keyword>
<organism evidence="11 12">
    <name type="scientific">Apis cerana cerana</name>
    <name type="common">Oriental honeybee</name>
    <dbReference type="NCBI Taxonomy" id="94128"/>
    <lineage>
        <taxon>Eukaryota</taxon>
        <taxon>Metazoa</taxon>
        <taxon>Ecdysozoa</taxon>
        <taxon>Arthropoda</taxon>
        <taxon>Hexapoda</taxon>
        <taxon>Insecta</taxon>
        <taxon>Pterygota</taxon>
        <taxon>Neoptera</taxon>
        <taxon>Endopterygota</taxon>
        <taxon>Hymenoptera</taxon>
        <taxon>Apocrita</taxon>
        <taxon>Aculeata</taxon>
        <taxon>Apoidea</taxon>
        <taxon>Anthophila</taxon>
        <taxon>Apidae</taxon>
        <taxon>Apis</taxon>
    </lineage>
</organism>
<evidence type="ECO:0000256" key="4">
    <source>
        <dbReference type="ARBA" id="ARBA00022692"/>
    </source>
</evidence>
<feature type="transmembrane region" description="Helical" evidence="10">
    <location>
        <begin position="267"/>
        <end position="291"/>
    </location>
</feature>
<comment type="subcellular location">
    <subcellularLocation>
        <location evidence="1 10">Cell membrane</location>
        <topology evidence="1 10">Multi-pass membrane protein</topology>
    </subcellularLocation>
</comment>
<feature type="transmembrane region" description="Helical" evidence="10">
    <location>
        <begin position="126"/>
        <end position="149"/>
    </location>
</feature>
<keyword evidence="7 10" id="KW-0472">Membrane</keyword>
<comment type="similarity">
    <text evidence="10">Belongs to the insect chemoreceptor superfamily. Heteromeric odorant receptor channel (TC 1.A.69) family.</text>
</comment>
<keyword evidence="9 10" id="KW-0807">Transducer</keyword>
<evidence type="ECO:0000256" key="10">
    <source>
        <dbReference type="RuleBase" id="RU351113"/>
    </source>
</evidence>
<keyword evidence="2" id="KW-1003">Cell membrane</keyword>
<evidence type="ECO:0000256" key="8">
    <source>
        <dbReference type="ARBA" id="ARBA00023170"/>
    </source>
</evidence>
<name>A0A2A3E5Z1_APICC</name>
<dbReference type="PANTHER" id="PTHR21137">
    <property type="entry name" value="ODORANT RECEPTOR"/>
    <property type="match status" value="1"/>
</dbReference>
<protein>
    <recommendedName>
        <fullName evidence="10">Odorant receptor</fullName>
    </recommendedName>
</protein>
<sequence>MSLKYRRDVSFSLATFFLRVVGFWLASTRLEEWFANATVMYSIITIIFSMWVQMRGLYFSWGDLSVCTFIACNSLGLIMDLLKMFVVFIHKKKFLGLIAYMQKNFWRLDYDQYENSVIADAKQMCVYFVCVFSFFSQSTVFSYMFMPIISNIGKNESDRMLIFNMWLDLPVSMSPYFEIIYVIQALCLYQVGICYLCVDNMFCIMCLHLASQFRILQYRLANVSSVEDKEVDNEENMDSSNKCYVILKNCIRQHQALIQFSVTLEQIFTIITLGQVLIFSTLICFVGYQVLLVNMTFSWRISFLCFLITNMCQLWMFTYSCDSMTRESVNVASAVYSIPWTRIPMDKFGKMIRKDLQFVVVRSRRACCLTGCGFFDISLETYTKIMSTAMSYFTILKQRTIEVENT</sequence>
<dbReference type="GO" id="GO:0004984">
    <property type="term" value="F:olfactory receptor activity"/>
    <property type="evidence" value="ECO:0007669"/>
    <property type="project" value="InterPro"/>
</dbReference>
<comment type="caution">
    <text evidence="10">Lacks conserved residue(s) required for the propagation of feature annotation.</text>
</comment>
<dbReference type="OrthoDB" id="8185860at2759"/>
<evidence type="ECO:0000256" key="3">
    <source>
        <dbReference type="ARBA" id="ARBA00022606"/>
    </source>
</evidence>
<evidence type="ECO:0000256" key="2">
    <source>
        <dbReference type="ARBA" id="ARBA00022475"/>
    </source>
</evidence>
<evidence type="ECO:0000256" key="7">
    <source>
        <dbReference type="ARBA" id="ARBA00023136"/>
    </source>
</evidence>
<feature type="transmembrane region" description="Helical" evidence="10">
    <location>
        <begin position="33"/>
        <end position="52"/>
    </location>
</feature>
<evidence type="ECO:0000256" key="1">
    <source>
        <dbReference type="ARBA" id="ARBA00004651"/>
    </source>
</evidence>
<dbReference type="GO" id="GO:0005549">
    <property type="term" value="F:odorant binding"/>
    <property type="evidence" value="ECO:0007669"/>
    <property type="project" value="InterPro"/>
</dbReference>
<dbReference type="GO" id="GO:0005886">
    <property type="term" value="C:plasma membrane"/>
    <property type="evidence" value="ECO:0007669"/>
    <property type="project" value="UniProtKB-SubCell"/>
</dbReference>
<proteinExistence type="inferred from homology"/>
<dbReference type="GO" id="GO:0007165">
    <property type="term" value="P:signal transduction"/>
    <property type="evidence" value="ECO:0007669"/>
    <property type="project" value="UniProtKB-KW"/>
</dbReference>
<keyword evidence="6 10" id="KW-1133">Transmembrane helix</keyword>